<keyword evidence="2" id="KW-0547">Nucleotide-binding</keyword>
<gene>
    <name evidence="5" type="ORF">SAMN05421807_11360</name>
</gene>
<evidence type="ECO:0000256" key="1">
    <source>
        <dbReference type="ARBA" id="ARBA00022729"/>
    </source>
</evidence>
<dbReference type="InterPro" id="IPR006179">
    <property type="entry name" value="5_nucleotidase/apyrase"/>
</dbReference>
<evidence type="ECO:0000256" key="2">
    <source>
        <dbReference type="RuleBase" id="RU362119"/>
    </source>
</evidence>
<dbReference type="InterPro" id="IPR011240">
    <property type="entry name" value="Pesterase_YunD"/>
</dbReference>
<reference evidence="6" key="1">
    <citation type="submission" date="2016-11" db="EMBL/GenBank/DDBJ databases">
        <authorList>
            <person name="Varghese N."/>
            <person name="Submissions S."/>
        </authorList>
    </citation>
    <scope>NUCLEOTIDE SEQUENCE [LARGE SCALE GENOMIC DNA]</scope>
    <source>
        <strain evidence="6">CGMCC 1.6496</strain>
    </source>
</reference>
<comment type="similarity">
    <text evidence="2">Belongs to the 5'-nucleotidase family.</text>
</comment>
<dbReference type="InterPro" id="IPR029052">
    <property type="entry name" value="Metallo-depent_PP-like"/>
</dbReference>
<feature type="domain" description="5'-Nucleotidase C-terminal" evidence="4">
    <location>
        <begin position="290"/>
        <end position="428"/>
    </location>
</feature>
<proteinExistence type="inferred from homology"/>
<dbReference type="InterPro" id="IPR004843">
    <property type="entry name" value="Calcineurin-like_PHP"/>
</dbReference>
<accession>A0A1M5VQI6</accession>
<dbReference type="RefSeq" id="WP_073010932.1">
    <property type="nucleotide sequence ID" value="NZ_FQXD01000013.1"/>
</dbReference>
<evidence type="ECO:0000259" key="3">
    <source>
        <dbReference type="Pfam" id="PF00149"/>
    </source>
</evidence>
<sequence length="465" mass="52432">MEEQIYFYYTNDLHSKFDHWSQVSYFLKQSKRRCEVTGESCWTVDIGDHMDRVHPIAEAFKGQANTALLNEAGYDIVTLGNNEGITISHDELHALYDEAKFTVVCGNLHDTIGKSPSWLQSYTIVTSKQGVKIAVLGLTAPFNAYYELLGWHVSPPLEQLEHLLDTVNREADIIIVLSHLGYSEDCEIARRFPNIDVIIGGHTHHLLKNGERVNNSLLTAAGKNCYYVGEVILTWDHKQGKLKNKQAHTTNISHLPKDLDTEELLVAYEEQAKNRLAEPVVQLSSCLEVNWRKVTPILQALTAALKEQTNADFAMLNAGVLLESLPKGVVTYGDIHRICPHPINTCVVELTGSEIVEAIRSSLTEEFMEFQLKGFGFRGKMIGRMAFSGLTPQLEKLKDGAVFVKQVCQTRDVPLQPNQMYTLATADTFTFGRLIPEIARSKMKKYYLPAFLRDILAQTLRRMYG</sequence>
<dbReference type="EMBL" id="FQXD01000013">
    <property type="protein sequence ID" value="SHH77497.1"/>
    <property type="molecule type" value="Genomic_DNA"/>
</dbReference>
<dbReference type="Proteomes" id="UP000184079">
    <property type="component" value="Unassembled WGS sequence"/>
</dbReference>
<keyword evidence="2" id="KW-0378">Hydrolase</keyword>
<dbReference type="Pfam" id="PF02872">
    <property type="entry name" value="5_nucleotid_C"/>
    <property type="match status" value="1"/>
</dbReference>
<evidence type="ECO:0000313" key="5">
    <source>
        <dbReference type="EMBL" id="SHH77497.1"/>
    </source>
</evidence>
<dbReference type="PIRSF" id="PIRSF036361">
    <property type="entry name" value="YunD"/>
    <property type="match status" value="1"/>
</dbReference>
<keyword evidence="1" id="KW-0732">Signal</keyword>
<dbReference type="SUPFAM" id="SSF55816">
    <property type="entry name" value="5'-nucleotidase (syn. UDP-sugar hydrolase), C-terminal domain"/>
    <property type="match status" value="1"/>
</dbReference>
<protein>
    <submittedName>
        <fullName evidence="5">2',3'-cyclic-nucleotide 2'-phosphodiesterase/5'-or 3'-nucleotidase, 5'-nucleotidase family</fullName>
    </submittedName>
</protein>
<dbReference type="AlphaFoldDB" id="A0A1M5VQI6"/>
<dbReference type="PANTHER" id="PTHR11575">
    <property type="entry name" value="5'-NUCLEOTIDASE-RELATED"/>
    <property type="match status" value="1"/>
</dbReference>
<dbReference type="InterPro" id="IPR036907">
    <property type="entry name" value="5'-Nucleotdase_C_sf"/>
</dbReference>
<dbReference type="SUPFAM" id="SSF56300">
    <property type="entry name" value="Metallo-dependent phosphatases"/>
    <property type="match status" value="1"/>
</dbReference>
<dbReference type="PRINTS" id="PR01607">
    <property type="entry name" value="APYRASEFAMLY"/>
</dbReference>
<dbReference type="GO" id="GO:0000166">
    <property type="term" value="F:nucleotide binding"/>
    <property type="evidence" value="ECO:0007669"/>
    <property type="project" value="UniProtKB-KW"/>
</dbReference>
<evidence type="ECO:0000313" key="6">
    <source>
        <dbReference type="Proteomes" id="UP000184079"/>
    </source>
</evidence>
<dbReference type="CDD" id="cd00845">
    <property type="entry name" value="MPP_UshA_N_like"/>
    <property type="match status" value="1"/>
</dbReference>
<feature type="domain" description="Calcineurin-like phosphoesterase" evidence="3">
    <location>
        <begin position="9"/>
        <end position="205"/>
    </location>
</feature>
<keyword evidence="6" id="KW-1185">Reference proteome</keyword>
<dbReference type="GO" id="GO:0009166">
    <property type="term" value="P:nucleotide catabolic process"/>
    <property type="evidence" value="ECO:0007669"/>
    <property type="project" value="InterPro"/>
</dbReference>
<dbReference type="Gene3D" id="3.60.21.10">
    <property type="match status" value="1"/>
</dbReference>
<dbReference type="Gene3D" id="3.90.780.10">
    <property type="entry name" value="5'-Nucleotidase, C-terminal domain"/>
    <property type="match status" value="1"/>
</dbReference>
<dbReference type="OrthoDB" id="9793179at2"/>
<evidence type="ECO:0000259" key="4">
    <source>
        <dbReference type="Pfam" id="PF02872"/>
    </source>
</evidence>
<dbReference type="GO" id="GO:0016787">
    <property type="term" value="F:hydrolase activity"/>
    <property type="evidence" value="ECO:0007669"/>
    <property type="project" value="UniProtKB-KW"/>
</dbReference>
<name>A0A1M5VQI6_9BACI</name>
<organism evidence="5 6">
    <name type="scientific">Virgibacillus chiguensis</name>
    <dbReference type="NCBI Taxonomy" id="411959"/>
    <lineage>
        <taxon>Bacteria</taxon>
        <taxon>Bacillati</taxon>
        <taxon>Bacillota</taxon>
        <taxon>Bacilli</taxon>
        <taxon>Bacillales</taxon>
        <taxon>Bacillaceae</taxon>
        <taxon>Virgibacillus</taxon>
    </lineage>
</organism>
<dbReference type="Pfam" id="PF00149">
    <property type="entry name" value="Metallophos"/>
    <property type="match status" value="1"/>
</dbReference>
<dbReference type="PANTHER" id="PTHR11575:SF24">
    <property type="entry name" value="5'-NUCLEOTIDASE"/>
    <property type="match status" value="1"/>
</dbReference>
<dbReference type="InterPro" id="IPR008334">
    <property type="entry name" value="5'-Nucleotdase_C"/>
</dbReference>